<keyword evidence="2" id="KW-0808">Transferase</keyword>
<dbReference type="PROSITE" id="PS51186">
    <property type="entry name" value="GNAT"/>
    <property type="match status" value="1"/>
</dbReference>
<proteinExistence type="predicted"/>
<evidence type="ECO:0000313" key="3">
    <source>
        <dbReference type="Proteomes" id="UP001367030"/>
    </source>
</evidence>
<dbReference type="RefSeq" id="WP_340337235.1">
    <property type="nucleotide sequence ID" value="NZ_JBBKZS010000009.1"/>
</dbReference>
<dbReference type="EC" id="2.3.1.-" evidence="2"/>
<comment type="caution">
    <text evidence="2">The sequence shown here is derived from an EMBL/GenBank/DDBJ whole genome shotgun (WGS) entry which is preliminary data.</text>
</comment>
<dbReference type="Pfam" id="PF24553">
    <property type="entry name" value="Rv0428c_C"/>
    <property type="match status" value="1"/>
</dbReference>
<feature type="domain" description="N-acetyltransferase" evidence="1">
    <location>
        <begin position="119"/>
        <end position="250"/>
    </location>
</feature>
<accession>A0ABU8XDN1</accession>
<evidence type="ECO:0000313" key="2">
    <source>
        <dbReference type="EMBL" id="MEJ8857164.1"/>
    </source>
</evidence>
<evidence type="ECO:0000259" key="1">
    <source>
        <dbReference type="PROSITE" id="PS51186"/>
    </source>
</evidence>
<gene>
    <name evidence="2" type="ORF">WKW79_21485</name>
</gene>
<dbReference type="Gene3D" id="3.40.630.30">
    <property type="match status" value="1"/>
</dbReference>
<reference evidence="2 3" key="1">
    <citation type="submission" date="2024-03" db="EMBL/GenBank/DDBJ databases">
        <title>Novel species of the genus Variovorax.</title>
        <authorList>
            <person name="Liu Q."/>
            <person name="Xin Y.-H."/>
        </authorList>
    </citation>
    <scope>NUCLEOTIDE SEQUENCE [LARGE SCALE GENOMIC DNA]</scope>
    <source>
        <strain evidence="2 3">KACC 18901</strain>
    </source>
</reference>
<dbReference type="InterPro" id="IPR000182">
    <property type="entry name" value="GNAT_dom"/>
</dbReference>
<sequence>MTLQDTEAIERATLAAVAPRTVEELDGWLLPFDNGTVGRAKSAVPLRHEAPPDADELVARIEARYAAQGLPAAFRIADLPCFDALHVGLQERGYQRGKPTVTQTGDLKSVLALSPDAPGDVDTAPDEGWASVFLGEGFDPVDGASRVQALSRATGTLFGSVREDGRTVAAGAMALAHGWASLHGMRTEQSAWGRGLAGRVMAGLAQAALALGYERAFLQVEAGNAAALALYRRAGFVPQWTYEYWTPIQS</sequence>
<protein>
    <submittedName>
        <fullName evidence="2">GNAT family N-acetyltransferase</fullName>
        <ecNumber evidence="2">2.3.1.-</ecNumber>
    </submittedName>
</protein>
<dbReference type="EMBL" id="JBBKZS010000009">
    <property type="protein sequence ID" value="MEJ8857164.1"/>
    <property type="molecule type" value="Genomic_DNA"/>
</dbReference>
<dbReference type="InterPro" id="IPR016181">
    <property type="entry name" value="Acyl_CoA_acyltransferase"/>
</dbReference>
<organism evidence="2 3">
    <name type="scientific">Variovorax robiniae</name>
    <dbReference type="NCBI Taxonomy" id="1836199"/>
    <lineage>
        <taxon>Bacteria</taxon>
        <taxon>Pseudomonadati</taxon>
        <taxon>Pseudomonadota</taxon>
        <taxon>Betaproteobacteria</taxon>
        <taxon>Burkholderiales</taxon>
        <taxon>Comamonadaceae</taxon>
        <taxon>Variovorax</taxon>
    </lineage>
</organism>
<keyword evidence="2" id="KW-0012">Acyltransferase</keyword>
<keyword evidence="3" id="KW-1185">Reference proteome</keyword>
<name>A0ABU8XDN1_9BURK</name>
<dbReference type="InterPro" id="IPR056935">
    <property type="entry name" value="Rv0428c-like_C"/>
</dbReference>
<dbReference type="SUPFAM" id="SSF55729">
    <property type="entry name" value="Acyl-CoA N-acyltransferases (Nat)"/>
    <property type="match status" value="1"/>
</dbReference>
<dbReference type="GO" id="GO:0016746">
    <property type="term" value="F:acyltransferase activity"/>
    <property type="evidence" value="ECO:0007669"/>
    <property type="project" value="UniProtKB-KW"/>
</dbReference>
<dbReference type="Proteomes" id="UP001367030">
    <property type="component" value="Unassembled WGS sequence"/>
</dbReference>